<dbReference type="EMBL" id="AFCI01001580">
    <property type="protein sequence ID" value="EHC31518.1"/>
    <property type="molecule type" value="Genomic_DNA"/>
</dbReference>
<dbReference type="Proteomes" id="UP000004906">
    <property type="component" value="Unassembled WGS sequence"/>
</dbReference>
<gene>
    <name evidence="1" type="ORF">LTSEADE_4713</name>
</gene>
<protein>
    <submittedName>
        <fullName evidence="1">YjeJ</fullName>
    </submittedName>
</protein>
<dbReference type="InterPro" id="IPR031810">
    <property type="entry name" value="YjeJ-like"/>
</dbReference>
<organism evidence="1 2">
    <name type="scientific">Salmonella enterica subsp. enterica serovar Adelaide str. A4-669</name>
    <dbReference type="NCBI Taxonomy" id="913063"/>
    <lineage>
        <taxon>Bacteria</taxon>
        <taxon>Pseudomonadati</taxon>
        <taxon>Pseudomonadota</taxon>
        <taxon>Gammaproteobacteria</taxon>
        <taxon>Enterobacterales</taxon>
        <taxon>Enterobacteriaceae</taxon>
        <taxon>Salmonella</taxon>
    </lineage>
</organism>
<proteinExistence type="predicted"/>
<comment type="caution">
    <text evidence="1">The sequence shown here is derived from an EMBL/GenBank/DDBJ whole genome shotgun (WGS) entry which is preliminary data.</text>
</comment>
<accession>A0A6C8GHU4</accession>
<dbReference type="Pfam" id="PF15922">
    <property type="entry name" value="YjeJ"/>
    <property type="match status" value="1"/>
</dbReference>
<evidence type="ECO:0000313" key="2">
    <source>
        <dbReference type="Proteomes" id="UP000004906"/>
    </source>
</evidence>
<dbReference type="AlphaFoldDB" id="A0A6C8GHU4"/>
<evidence type="ECO:0000313" key="1">
    <source>
        <dbReference type="EMBL" id="EHC31518.1"/>
    </source>
</evidence>
<reference evidence="1 2" key="1">
    <citation type="journal article" date="2011" name="BMC Genomics">
        <title>Genome sequencing reveals diversification of virulence factor content and possible host adaptation in distinct subpopulations of Salmonella enterica.</title>
        <authorList>
            <person name="den Bakker H.C."/>
            <person name="Moreno Switt A.I."/>
            <person name="Govoni G."/>
            <person name="Cummings C.A."/>
            <person name="Ranieri M.L."/>
            <person name="Degoricija L."/>
            <person name="Hoelzer K."/>
            <person name="Rodriguez-Rivera L.D."/>
            <person name="Brown S."/>
            <person name="Bolchacova E."/>
            <person name="Furtado M.R."/>
            <person name="Wiedmann M."/>
        </authorList>
    </citation>
    <scope>NUCLEOTIDE SEQUENCE [LARGE SCALE GENOMIC DNA]</scope>
    <source>
        <strain evidence="1 2">A4-669</strain>
    </source>
</reference>
<sequence length="52" mass="5946">MLNFSPRLKKLEGKPCKVFVRTLGTGKAARLTQDQCMRALHNLRMASSQEKR</sequence>
<name>A0A6C8GHU4_SALET</name>